<keyword evidence="3 4" id="KW-0378">Hydrolase</keyword>
<dbReference type="AlphaFoldDB" id="A0A2T0LUS3"/>
<dbReference type="EMBL" id="PVNH01000005">
    <property type="protein sequence ID" value="PRX47568.1"/>
    <property type="molecule type" value="Genomic_DNA"/>
</dbReference>
<dbReference type="PANTHER" id="PTHR43046">
    <property type="entry name" value="GDP-MANNOSE MANNOSYL HYDROLASE"/>
    <property type="match status" value="1"/>
</dbReference>
<evidence type="ECO:0000256" key="2">
    <source>
        <dbReference type="ARBA" id="ARBA00005582"/>
    </source>
</evidence>
<dbReference type="Gene3D" id="3.90.79.10">
    <property type="entry name" value="Nucleoside Triphosphate Pyrophosphohydrolase"/>
    <property type="match status" value="1"/>
</dbReference>
<dbReference type="InterPro" id="IPR015797">
    <property type="entry name" value="NUDIX_hydrolase-like_dom_sf"/>
</dbReference>
<proteinExistence type="inferred from homology"/>
<keyword evidence="7" id="KW-1185">Reference proteome</keyword>
<dbReference type="PRINTS" id="PR00502">
    <property type="entry name" value="NUDIXFAMILY"/>
</dbReference>
<evidence type="ECO:0000313" key="6">
    <source>
        <dbReference type="EMBL" id="PRX47568.1"/>
    </source>
</evidence>
<dbReference type="PROSITE" id="PS51462">
    <property type="entry name" value="NUDIX"/>
    <property type="match status" value="1"/>
</dbReference>
<protein>
    <submittedName>
        <fullName evidence="6">ADP-ribose pyrophosphatase YjhB (NUDIX family)</fullName>
    </submittedName>
</protein>
<dbReference type="SUPFAM" id="SSF55811">
    <property type="entry name" value="Nudix"/>
    <property type="match status" value="1"/>
</dbReference>
<dbReference type="InterPro" id="IPR020084">
    <property type="entry name" value="NUDIX_hydrolase_CS"/>
</dbReference>
<dbReference type="Proteomes" id="UP000238362">
    <property type="component" value="Unassembled WGS sequence"/>
</dbReference>
<sequence length="143" mass="16018">MSGTPKHSVSVAGIVIDNQDRVLVIRRRDNGHWEMPGGVLELGESFEDGVRREVAEETGMTVEVERLTGVYKNITRGIVALVFRCRPGEQPIHPTDEAREVRWMTRDEITDAMDPAFAIRALDAFDTQPHTRTHDGVQLLAAK</sequence>
<name>A0A2T0LUS3_9PSEU</name>
<dbReference type="CDD" id="cd02883">
    <property type="entry name" value="NUDIX_Hydrolase"/>
    <property type="match status" value="1"/>
</dbReference>
<dbReference type="InterPro" id="IPR020476">
    <property type="entry name" value="Nudix_hydrolase"/>
</dbReference>
<dbReference type="PANTHER" id="PTHR43046:SF14">
    <property type="entry name" value="MUTT_NUDIX FAMILY PROTEIN"/>
    <property type="match status" value="1"/>
</dbReference>
<gene>
    <name evidence="6" type="ORF">B0I33_105147</name>
</gene>
<feature type="domain" description="Nudix hydrolase" evidence="5">
    <location>
        <begin position="5"/>
        <end position="126"/>
    </location>
</feature>
<organism evidence="6 7">
    <name type="scientific">Prauserella shujinwangii</name>
    <dbReference type="NCBI Taxonomy" id="1453103"/>
    <lineage>
        <taxon>Bacteria</taxon>
        <taxon>Bacillati</taxon>
        <taxon>Actinomycetota</taxon>
        <taxon>Actinomycetes</taxon>
        <taxon>Pseudonocardiales</taxon>
        <taxon>Pseudonocardiaceae</taxon>
        <taxon>Prauserella</taxon>
    </lineage>
</organism>
<evidence type="ECO:0000256" key="3">
    <source>
        <dbReference type="ARBA" id="ARBA00022801"/>
    </source>
</evidence>
<dbReference type="PROSITE" id="PS00893">
    <property type="entry name" value="NUDIX_BOX"/>
    <property type="match status" value="1"/>
</dbReference>
<comment type="cofactor">
    <cofactor evidence="1">
        <name>Mg(2+)</name>
        <dbReference type="ChEBI" id="CHEBI:18420"/>
    </cofactor>
</comment>
<evidence type="ECO:0000313" key="7">
    <source>
        <dbReference type="Proteomes" id="UP000238362"/>
    </source>
</evidence>
<evidence type="ECO:0000256" key="1">
    <source>
        <dbReference type="ARBA" id="ARBA00001946"/>
    </source>
</evidence>
<dbReference type="OrthoDB" id="9814308at2"/>
<accession>A0A2T0LUS3</accession>
<reference evidence="6 7" key="1">
    <citation type="submission" date="2018-03" db="EMBL/GenBank/DDBJ databases">
        <title>Genomic Encyclopedia of Type Strains, Phase III (KMG-III): the genomes of soil and plant-associated and newly described type strains.</title>
        <authorList>
            <person name="Whitman W."/>
        </authorList>
    </citation>
    <scope>NUCLEOTIDE SEQUENCE [LARGE SCALE GENOMIC DNA]</scope>
    <source>
        <strain evidence="6 7">CGMCC 4.7125</strain>
    </source>
</reference>
<dbReference type="RefSeq" id="WP_106179070.1">
    <property type="nucleotide sequence ID" value="NZ_PVNH01000005.1"/>
</dbReference>
<evidence type="ECO:0000259" key="5">
    <source>
        <dbReference type="PROSITE" id="PS51462"/>
    </source>
</evidence>
<dbReference type="Pfam" id="PF00293">
    <property type="entry name" value="NUDIX"/>
    <property type="match status" value="1"/>
</dbReference>
<dbReference type="InterPro" id="IPR000086">
    <property type="entry name" value="NUDIX_hydrolase_dom"/>
</dbReference>
<dbReference type="GO" id="GO:0016787">
    <property type="term" value="F:hydrolase activity"/>
    <property type="evidence" value="ECO:0007669"/>
    <property type="project" value="UniProtKB-KW"/>
</dbReference>
<evidence type="ECO:0000256" key="4">
    <source>
        <dbReference type="RuleBase" id="RU003476"/>
    </source>
</evidence>
<comment type="caution">
    <text evidence="6">The sequence shown here is derived from an EMBL/GenBank/DDBJ whole genome shotgun (WGS) entry which is preliminary data.</text>
</comment>
<comment type="similarity">
    <text evidence="2 4">Belongs to the Nudix hydrolase family.</text>
</comment>